<comment type="similarity">
    <text evidence="1">Belongs to the short-chain dehydrogenases/reductases (SDR) family.</text>
</comment>
<dbReference type="Pfam" id="PF13561">
    <property type="entry name" value="adh_short_C2"/>
    <property type="match status" value="1"/>
</dbReference>
<name>A0A1E5XUC6_9HYPH</name>
<evidence type="ECO:0000259" key="3">
    <source>
        <dbReference type="SMART" id="SM00822"/>
    </source>
</evidence>
<protein>
    <submittedName>
        <fullName evidence="4">Oxidoreductase</fullName>
    </submittedName>
</protein>
<evidence type="ECO:0000313" key="4">
    <source>
        <dbReference type="EMBL" id="OEO32207.1"/>
    </source>
</evidence>
<organism evidence="4 5">
    <name type="scientific">Devosia insulae DS-56</name>
    <dbReference type="NCBI Taxonomy" id="1116389"/>
    <lineage>
        <taxon>Bacteria</taxon>
        <taxon>Pseudomonadati</taxon>
        <taxon>Pseudomonadota</taxon>
        <taxon>Alphaproteobacteria</taxon>
        <taxon>Hyphomicrobiales</taxon>
        <taxon>Devosiaceae</taxon>
        <taxon>Devosia</taxon>
    </lineage>
</organism>
<dbReference type="PANTHER" id="PTHR43639:SF1">
    <property type="entry name" value="SHORT-CHAIN DEHYDROGENASE_REDUCTASE FAMILY PROTEIN"/>
    <property type="match status" value="1"/>
</dbReference>
<feature type="domain" description="Ketoreductase" evidence="3">
    <location>
        <begin position="9"/>
        <end position="188"/>
    </location>
</feature>
<evidence type="ECO:0000313" key="5">
    <source>
        <dbReference type="Proteomes" id="UP000095463"/>
    </source>
</evidence>
<dbReference type="InterPro" id="IPR002347">
    <property type="entry name" value="SDR_fam"/>
</dbReference>
<dbReference type="GO" id="GO:0016491">
    <property type="term" value="F:oxidoreductase activity"/>
    <property type="evidence" value="ECO:0007669"/>
    <property type="project" value="UniProtKB-KW"/>
</dbReference>
<gene>
    <name evidence="4" type="ORF">VW23_012745</name>
</gene>
<dbReference type="PANTHER" id="PTHR43639">
    <property type="entry name" value="OXIDOREDUCTASE, SHORT-CHAIN DEHYDROGENASE/REDUCTASE FAMILY (AFU_ORTHOLOGUE AFUA_5G02870)"/>
    <property type="match status" value="1"/>
</dbReference>
<dbReference type="InterPro" id="IPR020904">
    <property type="entry name" value="Sc_DH/Rdtase_CS"/>
</dbReference>
<dbReference type="InterPro" id="IPR057326">
    <property type="entry name" value="KR_dom"/>
</dbReference>
<dbReference type="Gene3D" id="3.40.50.720">
    <property type="entry name" value="NAD(P)-binding Rossmann-like Domain"/>
    <property type="match status" value="1"/>
</dbReference>
<dbReference type="PRINTS" id="PR00081">
    <property type="entry name" value="GDHRDH"/>
</dbReference>
<dbReference type="RefSeq" id="WP_069908642.1">
    <property type="nucleotide sequence ID" value="NZ_LAJE02000084.1"/>
</dbReference>
<dbReference type="FunFam" id="3.40.50.720:FF:000084">
    <property type="entry name" value="Short-chain dehydrogenase reductase"/>
    <property type="match status" value="1"/>
</dbReference>
<dbReference type="PROSITE" id="PS00061">
    <property type="entry name" value="ADH_SHORT"/>
    <property type="match status" value="1"/>
</dbReference>
<evidence type="ECO:0000256" key="2">
    <source>
        <dbReference type="ARBA" id="ARBA00023002"/>
    </source>
</evidence>
<dbReference type="Proteomes" id="UP000095463">
    <property type="component" value="Unassembled WGS sequence"/>
</dbReference>
<sequence length="248" mass="24966">MTDLELSGRVALVTGGSRGIGAATVLALAKAGADVAFTFERNGEKAGEIAAEVTALGRRAIAMQVDSGDPDAVMAAVDRTVAELGRIDILVNNAGVGTGGPFGEVTVESFDRLFSIHARAPFFATQAAVKHMSEGGRIISIGTNMATRVAGPGLSLYVTSKSALGGMTRALARELGPLGITINTVDPGSTDTDMNPADGPMAPSQMGLNALGRFGAAEDIAAAVVHLAGPGGRSITGTSILVDSGFNA</sequence>
<comment type="caution">
    <text evidence="4">The sequence shown here is derived from an EMBL/GenBank/DDBJ whole genome shotgun (WGS) entry which is preliminary data.</text>
</comment>
<proteinExistence type="inferred from homology"/>
<keyword evidence="5" id="KW-1185">Reference proteome</keyword>
<dbReference type="PRINTS" id="PR00080">
    <property type="entry name" value="SDRFAMILY"/>
</dbReference>
<reference evidence="4 5" key="1">
    <citation type="journal article" date="2015" name="Genome Announc.">
        <title>Genome Assemblies of Three Soil-Associated Devosia species: D. insulae, D. limi, and D. soli.</title>
        <authorList>
            <person name="Hassan Y.I."/>
            <person name="Lepp D."/>
            <person name="Zhou T."/>
        </authorList>
    </citation>
    <scope>NUCLEOTIDE SEQUENCE [LARGE SCALE GENOMIC DNA]</scope>
    <source>
        <strain evidence="4 5">DS-56</strain>
    </source>
</reference>
<keyword evidence="2" id="KW-0560">Oxidoreductase</keyword>
<evidence type="ECO:0000256" key="1">
    <source>
        <dbReference type="ARBA" id="ARBA00006484"/>
    </source>
</evidence>
<dbReference type="SMART" id="SM00822">
    <property type="entry name" value="PKS_KR"/>
    <property type="match status" value="1"/>
</dbReference>
<dbReference type="EMBL" id="LAJE02000084">
    <property type="protein sequence ID" value="OEO32207.1"/>
    <property type="molecule type" value="Genomic_DNA"/>
</dbReference>
<dbReference type="InterPro" id="IPR036291">
    <property type="entry name" value="NAD(P)-bd_dom_sf"/>
</dbReference>
<dbReference type="AlphaFoldDB" id="A0A1E5XUC6"/>
<dbReference type="SUPFAM" id="SSF51735">
    <property type="entry name" value="NAD(P)-binding Rossmann-fold domains"/>
    <property type="match status" value="1"/>
</dbReference>
<accession>A0A1E5XUC6</accession>
<dbReference type="OrthoDB" id="9803333at2"/>